<dbReference type="Pfam" id="PF13489">
    <property type="entry name" value="Methyltransf_23"/>
    <property type="match status" value="1"/>
</dbReference>
<dbReference type="GO" id="GO:0008168">
    <property type="term" value="F:methyltransferase activity"/>
    <property type="evidence" value="ECO:0007669"/>
    <property type="project" value="UniProtKB-KW"/>
</dbReference>
<dbReference type="CDD" id="cd02440">
    <property type="entry name" value="AdoMet_MTases"/>
    <property type="match status" value="1"/>
</dbReference>
<reference evidence="1" key="1">
    <citation type="submission" date="2022-04" db="EMBL/GenBank/DDBJ databases">
        <title>Consumption of N2O by Flavobacterium azooxidireducens sp. nov. isolated from Decomposing Leaf Litter of Phragmites australis (Cav.).</title>
        <authorList>
            <person name="Behrendt U."/>
            <person name="Spanner T."/>
            <person name="Augustin J."/>
            <person name="Horn M.A."/>
            <person name="Kolb S."/>
            <person name="Ulrich A."/>
        </authorList>
    </citation>
    <scope>NUCLEOTIDE SEQUENCE</scope>
    <source>
        <strain evidence="1">IGB 4-14</strain>
    </source>
</reference>
<keyword evidence="2" id="KW-1185">Reference proteome</keyword>
<dbReference type="PANTHER" id="PTHR43861">
    <property type="entry name" value="TRANS-ACONITATE 2-METHYLTRANSFERASE-RELATED"/>
    <property type="match status" value="1"/>
</dbReference>
<dbReference type="Gene3D" id="3.40.50.150">
    <property type="entry name" value="Vaccinia Virus protein VP39"/>
    <property type="match status" value="1"/>
</dbReference>
<dbReference type="Proteomes" id="UP000830583">
    <property type="component" value="Chromosome"/>
</dbReference>
<proteinExistence type="predicted"/>
<organism evidence="1 2">
    <name type="scientific">Flavobacterium azooxidireducens</name>
    <dbReference type="NCBI Taxonomy" id="1871076"/>
    <lineage>
        <taxon>Bacteria</taxon>
        <taxon>Pseudomonadati</taxon>
        <taxon>Bacteroidota</taxon>
        <taxon>Flavobacteriia</taxon>
        <taxon>Flavobacteriales</taxon>
        <taxon>Flavobacteriaceae</taxon>
        <taxon>Flavobacterium</taxon>
    </lineage>
</organism>
<dbReference type="InterPro" id="IPR029063">
    <property type="entry name" value="SAM-dependent_MTases_sf"/>
</dbReference>
<protein>
    <submittedName>
        <fullName evidence="1">Class I SAM-dependent methyltransferase</fullName>
    </submittedName>
</protein>
<dbReference type="RefSeq" id="WP_248434977.1">
    <property type="nucleotide sequence ID" value="NZ_CP096205.1"/>
</dbReference>
<gene>
    <name evidence="1" type="ORF">M0M57_02220</name>
</gene>
<keyword evidence="1" id="KW-0489">Methyltransferase</keyword>
<evidence type="ECO:0000313" key="1">
    <source>
        <dbReference type="EMBL" id="UPQ79663.1"/>
    </source>
</evidence>
<dbReference type="SUPFAM" id="SSF53335">
    <property type="entry name" value="S-adenosyl-L-methionine-dependent methyltransferases"/>
    <property type="match status" value="1"/>
</dbReference>
<name>A0ABY4KIS6_9FLAO</name>
<evidence type="ECO:0000313" key="2">
    <source>
        <dbReference type="Proteomes" id="UP000830583"/>
    </source>
</evidence>
<accession>A0ABY4KIS6</accession>
<sequence>MTKDEIIEINKKQKEFYNTKNKNFATKIWSKIRHGLLANIRNEIGISNQVYGVHKVWLGNLKDKKVLDLGCFSGNNLSIYLAENAKEYIGLDLSDVGINKLNDRIKHIPNARGVVADFLNDETFSEKNFDIIYAYGVLHHFKNVDVLINRLNEKLADNGVVISYDPLETSIPVKFFRILYRPFQSDKDWEWPFNRKTYYTFRNKFNILDKHGVLGKTKWFFLLNLLPMTNDYKMKKGINWHNIDWNKSKTSEKYMFRCMHLTMLLQKK</sequence>
<keyword evidence="1" id="KW-0808">Transferase</keyword>
<dbReference type="GO" id="GO:0032259">
    <property type="term" value="P:methylation"/>
    <property type="evidence" value="ECO:0007669"/>
    <property type="project" value="UniProtKB-KW"/>
</dbReference>
<dbReference type="EMBL" id="CP096205">
    <property type="protein sequence ID" value="UPQ79663.1"/>
    <property type="molecule type" value="Genomic_DNA"/>
</dbReference>